<evidence type="ECO:0000259" key="3">
    <source>
        <dbReference type="PROSITE" id="PS51468"/>
    </source>
</evidence>
<evidence type="ECO:0008006" key="6">
    <source>
        <dbReference type="Google" id="ProtNLM"/>
    </source>
</evidence>
<dbReference type="SMART" id="SM00327">
    <property type="entry name" value="VWA"/>
    <property type="match status" value="1"/>
</dbReference>
<dbReference type="Gene3D" id="3.40.50.410">
    <property type="entry name" value="von Willebrand factor, type A domain"/>
    <property type="match status" value="1"/>
</dbReference>
<feature type="domain" description="VWFA" evidence="2">
    <location>
        <begin position="501"/>
        <end position="682"/>
    </location>
</feature>
<dbReference type="GeneTree" id="ENSGT00940000159961"/>
<evidence type="ECO:0000313" key="4">
    <source>
        <dbReference type="Ensembl" id="ENSCPBP00000003203.1"/>
    </source>
</evidence>
<evidence type="ECO:0000259" key="2">
    <source>
        <dbReference type="PROSITE" id="PS50234"/>
    </source>
</evidence>
<dbReference type="InterPro" id="IPR036465">
    <property type="entry name" value="vWFA_dom_sf"/>
</dbReference>
<dbReference type="Proteomes" id="UP000694380">
    <property type="component" value="Unplaced"/>
</dbReference>
<keyword evidence="5" id="KW-1185">Reference proteome</keyword>
<name>A0A8C3FC20_CHRPI</name>
<dbReference type="InterPro" id="IPR002035">
    <property type="entry name" value="VWF_A"/>
</dbReference>
<protein>
    <recommendedName>
        <fullName evidence="6">von Willebrand factor A domain containing 5A</fullName>
    </recommendedName>
</protein>
<dbReference type="Ensembl" id="ENSCPBT00000003904.1">
    <property type="protein sequence ID" value="ENSCPBP00000003203.1"/>
    <property type="gene ID" value="ENSCPBG00000002584.1"/>
</dbReference>
<reference evidence="4" key="1">
    <citation type="submission" date="2025-08" db="UniProtKB">
        <authorList>
            <consortium name="Ensembl"/>
        </authorList>
    </citation>
    <scope>IDENTIFICATION</scope>
</reference>
<feature type="domain" description="VIT" evidence="3">
    <location>
        <begin position="221"/>
        <end position="351"/>
    </location>
</feature>
<accession>A0A8C3FC20</accession>
<dbReference type="SMART" id="SM00609">
    <property type="entry name" value="VIT"/>
    <property type="match status" value="1"/>
</dbReference>
<dbReference type="PROSITE" id="PS51468">
    <property type="entry name" value="VIT"/>
    <property type="match status" value="1"/>
</dbReference>
<organism evidence="4 5">
    <name type="scientific">Chrysemys picta bellii</name>
    <name type="common">Western painted turtle</name>
    <name type="synonym">Emys bellii</name>
    <dbReference type="NCBI Taxonomy" id="8478"/>
    <lineage>
        <taxon>Eukaryota</taxon>
        <taxon>Metazoa</taxon>
        <taxon>Chordata</taxon>
        <taxon>Craniata</taxon>
        <taxon>Vertebrata</taxon>
        <taxon>Euteleostomi</taxon>
        <taxon>Archelosauria</taxon>
        <taxon>Testudinata</taxon>
        <taxon>Testudines</taxon>
        <taxon>Cryptodira</taxon>
        <taxon>Durocryptodira</taxon>
        <taxon>Testudinoidea</taxon>
        <taxon>Emydidae</taxon>
        <taxon>Chrysemys</taxon>
    </lineage>
</organism>
<feature type="compositionally biased region" description="Basic and acidic residues" evidence="1">
    <location>
        <begin position="944"/>
        <end position="957"/>
    </location>
</feature>
<reference evidence="4" key="2">
    <citation type="submission" date="2025-09" db="UniProtKB">
        <authorList>
            <consortium name="Ensembl"/>
        </authorList>
    </citation>
    <scope>IDENTIFICATION</scope>
</reference>
<dbReference type="PANTHER" id="PTHR45737:SF6">
    <property type="entry name" value="VON WILLEBRAND FACTOR A DOMAIN-CONTAINING PROTEIN 5A"/>
    <property type="match status" value="1"/>
</dbReference>
<dbReference type="AlphaFoldDB" id="A0A8C3FC20"/>
<dbReference type="PANTHER" id="PTHR45737">
    <property type="entry name" value="VON WILLEBRAND FACTOR A DOMAIN-CONTAINING PROTEIN 5A"/>
    <property type="match status" value="1"/>
</dbReference>
<feature type="region of interest" description="Disordered" evidence="1">
    <location>
        <begin position="933"/>
        <end position="957"/>
    </location>
</feature>
<proteinExistence type="predicted"/>
<sequence length="957" mass="102767">MPPSLHPHSPPSVCSSIPRTFPSQPYPRPCRGLGPCGGGLVVLDCVCLAWLRAVMTGCIHPTLGKQGRSPPTPSRCAGPCDTPLHFSTPSPAPSHFLHPDIHPHPPPVRLSIHPHYPHTHTHTHISPSSSQLCPGPCLPLLAGSWRHVLGRGGPRGTVSLISELGPRACGTPCHRTWLSRGVGLGSQSCCWGTHPVPISFHGNPVSHRTPFPRTDLRPQTKMTSCGLLNSSNKPVPLRSGSVTVLIRGFVADVGCELLYRNEEPEPVEAVFVFPVDAEAAVYTFQARLGGACIEAQLREKKKAQELYGDALAAGQSSFLLQQEGTGGDVFSCSLGNLPPGEEAVLTLRYVCELPLEPDGAARYMLPAVLRPRYTPHGWDGEDVTQGVPRVPQGELPYTLSLSVTLQSPHGLDRVLSNCSLTPLSYTAGNRTTAQVSLAEAPPWDRDVELLVYYAEPHKPSAVLEVGLPGAEPGSLMGDPAVMVTLLPSLPEAVPGQSSAGEFIFLLDRSGSMECPMDGRDRSPQRIDSAKETLVLLLKSLPLGCYFNIYGFGSRFESFYPQSVGYTQQTMAESLQRVQQLQADLGGTEILAPLRAIYSSPCRDGHPRQLFVFTDGEVGNTQDVIAEVQRHRGAHRCFSFGIGEGASTALVKGIARAAGGSAEFITGQDRMQPKALQSLKRALQPAVTGILLRWDLPPGMEAALLGRGPEVIFPGQRCLIFAQLRGQPQPPDTAMGGVTLQYRIQDQTYKETLQFPLQPQDGDRLPVHRLAAKSLLLELEGAMDTGSVGDRRRALETSLSSGVVCSLTAYVGVDTERRQPVQGPLVRRDIPLIGFGAAPHMRKMCCFVTANSSAPMAMSCSASVPMAWTQGFSGVSVDCAMACDFDDSSDVPERAPEESPLLRLVSLQNADGSWDLDPRLAAVLGVSETDARGRMPSKVSAGCRGEGRDRGGRCHELG</sequence>
<dbReference type="SUPFAM" id="SSF53300">
    <property type="entry name" value="vWA-like"/>
    <property type="match status" value="1"/>
</dbReference>
<evidence type="ECO:0000256" key="1">
    <source>
        <dbReference type="SAM" id="MobiDB-lite"/>
    </source>
</evidence>
<dbReference type="Pfam" id="PF13768">
    <property type="entry name" value="VWA_3"/>
    <property type="match status" value="1"/>
</dbReference>
<dbReference type="Pfam" id="PF08487">
    <property type="entry name" value="VIT"/>
    <property type="match status" value="1"/>
</dbReference>
<evidence type="ECO:0000313" key="5">
    <source>
        <dbReference type="Proteomes" id="UP000694380"/>
    </source>
</evidence>
<dbReference type="InterPro" id="IPR013694">
    <property type="entry name" value="VIT"/>
</dbReference>
<dbReference type="PROSITE" id="PS50234">
    <property type="entry name" value="VWFA"/>
    <property type="match status" value="1"/>
</dbReference>